<dbReference type="PANTHER" id="PTHR30244:SF34">
    <property type="entry name" value="DTDP-4-AMINO-4,6-DIDEOXYGALACTOSE TRANSAMINASE"/>
    <property type="match status" value="1"/>
</dbReference>
<evidence type="ECO:0000256" key="2">
    <source>
        <dbReference type="PIRSR" id="PIRSR000390-2"/>
    </source>
</evidence>
<accession>A0A0G0HJT1</accession>
<dbReference type="EMBL" id="LBTJ01000002">
    <property type="protein sequence ID" value="KKQ38820.1"/>
    <property type="molecule type" value="Genomic_DNA"/>
</dbReference>
<sequence length="369" mass="41281">MIPISKPTITNKEIKSLVDVCKSGLLVQGAKVEEFENAVAKLCGVKYAIALSNGTAALHTALYAAGIGHGDEIITTPFTFVATANAILMQGAIPVFVDIAPETYNMDPSKIEEKITKKTKAILPVDLYGQIYDVEALQKIANTHKLKIIEDACQSINASYKKQMAGSCGDAGCFSFYATKNMMTGEGGMIVTNDKKLTTIAKQFRSHGQPEHIRYEYFHLGYNYRMMDLVAAIGLVQLDRLETFTKNRIKNAALLTKGLADIPGIIVPTVMKEHRHVFHQYTIRVTNPFPLDRDQVAQYLNKRGIGTGIYYPKPLHLYSHLAKYLFKRDVFPISEQFSHQVLSLPVHPLVSRKDIHHIIKTIRNIYEKN</sequence>
<name>A0A0G0HJT1_9BACT</name>
<evidence type="ECO:0000256" key="1">
    <source>
        <dbReference type="PIRSR" id="PIRSR000390-1"/>
    </source>
</evidence>
<dbReference type="InterPro" id="IPR015421">
    <property type="entry name" value="PyrdxlP-dep_Trfase_major"/>
</dbReference>
<dbReference type="PATRIC" id="fig|1618481.3.peg.73"/>
<dbReference type="PIRSF" id="PIRSF000390">
    <property type="entry name" value="PLP_StrS"/>
    <property type="match status" value="1"/>
</dbReference>
<dbReference type="InterPro" id="IPR000653">
    <property type="entry name" value="DegT/StrS_aminotransferase"/>
</dbReference>
<dbReference type="GO" id="GO:0008483">
    <property type="term" value="F:transaminase activity"/>
    <property type="evidence" value="ECO:0007669"/>
    <property type="project" value="TreeGrafter"/>
</dbReference>
<reference evidence="4 5" key="1">
    <citation type="journal article" date="2015" name="Nature">
        <title>rRNA introns, odd ribosomes, and small enigmatic genomes across a large radiation of phyla.</title>
        <authorList>
            <person name="Brown C.T."/>
            <person name="Hug L.A."/>
            <person name="Thomas B.C."/>
            <person name="Sharon I."/>
            <person name="Castelle C.J."/>
            <person name="Singh A."/>
            <person name="Wilkins M.J."/>
            <person name="Williams K.H."/>
            <person name="Banfield J.F."/>
        </authorList>
    </citation>
    <scope>NUCLEOTIDE SEQUENCE [LARGE SCALE GENOMIC DNA]</scope>
</reference>
<protein>
    <submittedName>
        <fullName evidence="4">Uncharacterized protein</fullName>
    </submittedName>
</protein>
<dbReference type="STRING" id="1618481.US54_C0002G0008"/>
<evidence type="ECO:0000313" key="5">
    <source>
        <dbReference type="Proteomes" id="UP000034471"/>
    </source>
</evidence>
<comment type="caution">
    <text evidence="4">The sequence shown here is derived from an EMBL/GenBank/DDBJ whole genome shotgun (WGS) entry which is preliminary data.</text>
</comment>
<dbReference type="GO" id="GO:0000271">
    <property type="term" value="P:polysaccharide biosynthetic process"/>
    <property type="evidence" value="ECO:0007669"/>
    <property type="project" value="TreeGrafter"/>
</dbReference>
<dbReference type="Pfam" id="PF01041">
    <property type="entry name" value="DegT_DnrJ_EryC1"/>
    <property type="match status" value="1"/>
</dbReference>
<evidence type="ECO:0000313" key="4">
    <source>
        <dbReference type="EMBL" id="KKQ38820.1"/>
    </source>
</evidence>
<feature type="modified residue" description="N6-(pyridoxal phosphate)lysine" evidence="2">
    <location>
        <position position="180"/>
    </location>
</feature>
<comment type="similarity">
    <text evidence="3">Belongs to the DegT/DnrJ/EryC1 family.</text>
</comment>
<dbReference type="SUPFAM" id="SSF53383">
    <property type="entry name" value="PLP-dependent transferases"/>
    <property type="match status" value="1"/>
</dbReference>
<feature type="active site" description="Proton acceptor" evidence="1">
    <location>
        <position position="180"/>
    </location>
</feature>
<dbReference type="Gene3D" id="3.90.1150.10">
    <property type="entry name" value="Aspartate Aminotransferase, domain 1"/>
    <property type="match status" value="1"/>
</dbReference>
<dbReference type="PANTHER" id="PTHR30244">
    <property type="entry name" value="TRANSAMINASE"/>
    <property type="match status" value="1"/>
</dbReference>
<dbReference type="InterPro" id="IPR015422">
    <property type="entry name" value="PyrdxlP-dep_Trfase_small"/>
</dbReference>
<dbReference type="InterPro" id="IPR015424">
    <property type="entry name" value="PyrdxlP-dep_Trfase"/>
</dbReference>
<dbReference type="Gene3D" id="3.40.640.10">
    <property type="entry name" value="Type I PLP-dependent aspartate aminotransferase-like (Major domain)"/>
    <property type="match status" value="1"/>
</dbReference>
<gene>
    <name evidence="4" type="ORF">US54_C0002G0008</name>
</gene>
<dbReference type="GO" id="GO:0030170">
    <property type="term" value="F:pyridoxal phosphate binding"/>
    <property type="evidence" value="ECO:0007669"/>
    <property type="project" value="TreeGrafter"/>
</dbReference>
<organism evidence="4 5">
    <name type="scientific">Candidatus Roizmanbacteria bacterium GW2011_GWA2_37_7</name>
    <dbReference type="NCBI Taxonomy" id="1618481"/>
    <lineage>
        <taxon>Bacteria</taxon>
        <taxon>Candidatus Roizmaniibacteriota</taxon>
    </lineage>
</organism>
<keyword evidence="2 3" id="KW-0663">Pyridoxal phosphate</keyword>
<evidence type="ECO:0000256" key="3">
    <source>
        <dbReference type="RuleBase" id="RU004508"/>
    </source>
</evidence>
<dbReference type="Proteomes" id="UP000034471">
    <property type="component" value="Unassembled WGS sequence"/>
</dbReference>
<dbReference type="AlphaFoldDB" id="A0A0G0HJT1"/>
<proteinExistence type="inferred from homology"/>
<dbReference type="CDD" id="cd00616">
    <property type="entry name" value="AHBA_syn"/>
    <property type="match status" value="1"/>
</dbReference>